<reference evidence="2" key="1">
    <citation type="submission" date="2021-01" db="EMBL/GenBank/DDBJ databases">
        <authorList>
            <consortium name="Genoscope - CEA"/>
            <person name="William W."/>
        </authorList>
    </citation>
    <scope>NUCLEOTIDE SEQUENCE</scope>
</reference>
<gene>
    <name evidence="2" type="ORF">POCTA_138.1.T0050398</name>
</gene>
<keyword evidence="3" id="KW-1185">Reference proteome</keyword>
<name>A0A8S1S416_PAROT</name>
<dbReference type="AlphaFoldDB" id="A0A8S1S416"/>
<organism evidence="2 3">
    <name type="scientific">Paramecium octaurelia</name>
    <dbReference type="NCBI Taxonomy" id="43137"/>
    <lineage>
        <taxon>Eukaryota</taxon>
        <taxon>Sar</taxon>
        <taxon>Alveolata</taxon>
        <taxon>Ciliophora</taxon>
        <taxon>Intramacronucleata</taxon>
        <taxon>Oligohymenophorea</taxon>
        <taxon>Peniculida</taxon>
        <taxon>Parameciidae</taxon>
        <taxon>Paramecium</taxon>
    </lineage>
</organism>
<proteinExistence type="predicted"/>
<evidence type="ECO:0000256" key="1">
    <source>
        <dbReference type="SAM" id="Phobius"/>
    </source>
</evidence>
<accession>A0A8S1S416</accession>
<feature type="transmembrane region" description="Helical" evidence="1">
    <location>
        <begin position="39"/>
        <end position="59"/>
    </location>
</feature>
<sequence length="73" mass="8308">MQVQESLFESRLIVIRDFQIYNHPTDEQIKLGRALNGSLMILLFGLMILSFVSPILFFLSKPVTPTSYSASDE</sequence>
<dbReference type="EMBL" id="CAJJDP010000004">
    <property type="protein sequence ID" value="CAD8134373.1"/>
    <property type="molecule type" value="Genomic_DNA"/>
</dbReference>
<dbReference type="Proteomes" id="UP000683925">
    <property type="component" value="Unassembled WGS sequence"/>
</dbReference>
<evidence type="ECO:0000313" key="2">
    <source>
        <dbReference type="EMBL" id="CAD8134373.1"/>
    </source>
</evidence>
<keyword evidence="1" id="KW-0812">Transmembrane</keyword>
<comment type="caution">
    <text evidence="2">The sequence shown here is derived from an EMBL/GenBank/DDBJ whole genome shotgun (WGS) entry which is preliminary data.</text>
</comment>
<evidence type="ECO:0000313" key="3">
    <source>
        <dbReference type="Proteomes" id="UP000683925"/>
    </source>
</evidence>
<dbReference type="OrthoDB" id="422206at2759"/>
<keyword evidence="1" id="KW-1133">Transmembrane helix</keyword>
<protein>
    <submittedName>
        <fullName evidence="2">Uncharacterized protein</fullName>
    </submittedName>
</protein>
<keyword evidence="1" id="KW-0472">Membrane</keyword>